<evidence type="ECO:0000256" key="2">
    <source>
        <dbReference type="ARBA" id="ARBA00022448"/>
    </source>
</evidence>
<evidence type="ECO:0000256" key="4">
    <source>
        <dbReference type="ARBA" id="ARBA00022597"/>
    </source>
</evidence>
<dbReference type="AlphaFoldDB" id="A0AAW8T669"/>
<keyword evidence="7 9" id="KW-1133">Transmembrane helix</keyword>
<evidence type="ECO:0000256" key="7">
    <source>
        <dbReference type="ARBA" id="ARBA00022989"/>
    </source>
</evidence>
<dbReference type="InterPro" id="IPR004700">
    <property type="entry name" value="PTS_IIC_man"/>
</dbReference>
<accession>A0AAW8T669</accession>
<evidence type="ECO:0000256" key="8">
    <source>
        <dbReference type="ARBA" id="ARBA00023136"/>
    </source>
</evidence>
<keyword evidence="6 9" id="KW-0812">Transmembrane</keyword>
<feature type="transmembrane region" description="Helical" evidence="9">
    <location>
        <begin position="208"/>
        <end position="240"/>
    </location>
</feature>
<dbReference type="RefSeq" id="WP_070509153.1">
    <property type="nucleotide sequence ID" value="NZ_CP104392.1"/>
</dbReference>
<feature type="transmembrane region" description="Helical" evidence="9">
    <location>
        <begin position="140"/>
        <end position="161"/>
    </location>
</feature>
<evidence type="ECO:0000313" key="10">
    <source>
        <dbReference type="EMBL" id="MDT2543194.1"/>
    </source>
</evidence>
<evidence type="ECO:0000256" key="1">
    <source>
        <dbReference type="ARBA" id="ARBA00004651"/>
    </source>
</evidence>
<keyword evidence="4 10" id="KW-0762">Sugar transport</keyword>
<dbReference type="GO" id="GO:0005886">
    <property type="term" value="C:plasma membrane"/>
    <property type="evidence" value="ECO:0007669"/>
    <property type="project" value="UniProtKB-SubCell"/>
</dbReference>
<organism evidence="10 11">
    <name type="scientific">Enterococcus raffinosus</name>
    <dbReference type="NCBI Taxonomy" id="71452"/>
    <lineage>
        <taxon>Bacteria</taxon>
        <taxon>Bacillati</taxon>
        <taxon>Bacillota</taxon>
        <taxon>Bacilli</taxon>
        <taxon>Lactobacillales</taxon>
        <taxon>Enterococcaceae</taxon>
        <taxon>Enterococcus</taxon>
    </lineage>
</organism>
<gene>
    <name evidence="10" type="ORF">P7D69_02395</name>
</gene>
<keyword evidence="8 9" id="KW-0472">Membrane</keyword>
<keyword evidence="2" id="KW-0813">Transport</keyword>
<keyword evidence="5" id="KW-0598">Phosphotransferase system</keyword>
<dbReference type="PANTHER" id="PTHR32502">
    <property type="entry name" value="N-ACETYLGALACTOSAMINE PERMEASE II COMPONENT-RELATED"/>
    <property type="match status" value="1"/>
</dbReference>
<dbReference type="PANTHER" id="PTHR32502:SF8">
    <property type="entry name" value="N-ACETYLGALACTOSAMINE PERMEASE IIC COMPONENT 1"/>
    <property type="match status" value="1"/>
</dbReference>
<dbReference type="PROSITE" id="PS51106">
    <property type="entry name" value="PTS_EIIC_TYPE_4"/>
    <property type="match status" value="1"/>
</dbReference>
<dbReference type="Pfam" id="PF03609">
    <property type="entry name" value="EII-Sor"/>
    <property type="match status" value="1"/>
</dbReference>
<comment type="subcellular location">
    <subcellularLocation>
        <location evidence="1">Cell membrane</location>
        <topology evidence="1">Multi-pass membrane protein</topology>
    </subcellularLocation>
</comment>
<evidence type="ECO:0000256" key="6">
    <source>
        <dbReference type="ARBA" id="ARBA00022692"/>
    </source>
</evidence>
<feature type="transmembrane region" description="Helical" evidence="9">
    <location>
        <begin position="181"/>
        <end position="201"/>
    </location>
</feature>
<dbReference type="Proteomes" id="UP001254770">
    <property type="component" value="Unassembled WGS sequence"/>
</dbReference>
<evidence type="ECO:0000313" key="11">
    <source>
        <dbReference type="Proteomes" id="UP001254770"/>
    </source>
</evidence>
<feature type="transmembrane region" description="Helical" evidence="9">
    <location>
        <begin position="79"/>
        <end position="104"/>
    </location>
</feature>
<evidence type="ECO:0000256" key="5">
    <source>
        <dbReference type="ARBA" id="ARBA00022683"/>
    </source>
</evidence>
<protein>
    <submittedName>
        <fullName evidence="10">PTS sugar transporter subunit IIC</fullName>
    </submittedName>
</protein>
<dbReference type="EMBL" id="JARPXL010000002">
    <property type="protein sequence ID" value="MDT2543194.1"/>
    <property type="molecule type" value="Genomic_DNA"/>
</dbReference>
<reference evidence="10" key="1">
    <citation type="submission" date="2023-03" db="EMBL/GenBank/DDBJ databases">
        <authorList>
            <person name="Shen W."/>
            <person name="Cai J."/>
        </authorList>
    </citation>
    <scope>NUCLEOTIDE SEQUENCE</scope>
    <source>
        <strain evidence="10">Y15</strain>
    </source>
</reference>
<dbReference type="GO" id="GO:0009401">
    <property type="term" value="P:phosphoenolpyruvate-dependent sugar phosphotransferase system"/>
    <property type="evidence" value="ECO:0007669"/>
    <property type="project" value="UniProtKB-KW"/>
</dbReference>
<name>A0AAW8T669_9ENTE</name>
<proteinExistence type="predicted"/>
<keyword evidence="3" id="KW-1003">Cell membrane</keyword>
<evidence type="ECO:0000256" key="3">
    <source>
        <dbReference type="ARBA" id="ARBA00022475"/>
    </source>
</evidence>
<dbReference type="InterPro" id="IPR050303">
    <property type="entry name" value="GatZ_KbaZ_carbometab"/>
</dbReference>
<sequence>MSLTMAIVAGLWYWIGPARPGYTFQQFFCQPLVMALIFGIIHGDVAQAMIIGAGIEMVYVGMVHTGGNISVDECLAGTIAIPLALTLNLDATTAIALAVPFGLLGSLMDQLKRFINGFFATKADQYAADGNVIGIRNSAWLYPLIVGFFLRFPPVFIINYLGADYVQNILEALPEWFTHGLTVAGGVLPALGFSITLMIIGKRNYIPFFIIGFFLIQYFDISIIGAAIFATCISLLIVLLRRENKTMGGNA</sequence>
<comment type="caution">
    <text evidence="10">The sequence shown here is derived from an EMBL/GenBank/DDBJ whole genome shotgun (WGS) entry which is preliminary data.</text>
</comment>
<evidence type="ECO:0000256" key="9">
    <source>
        <dbReference type="SAM" id="Phobius"/>
    </source>
</evidence>